<organism evidence="1 2">
    <name type="scientific">Acidithrix ferrooxidans</name>
    <dbReference type="NCBI Taxonomy" id="1280514"/>
    <lineage>
        <taxon>Bacteria</taxon>
        <taxon>Bacillati</taxon>
        <taxon>Actinomycetota</taxon>
        <taxon>Acidimicrobiia</taxon>
        <taxon>Acidimicrobiales</taxon>
        <taxon>Acidimicrobiaceae</taxon>
        <taxon>Acidithrix</taxon>
    </lineage>
</organism>
<gene>
    <name evidence="1" type="ORF">AXFE_35280</name>
</gene>
<reference evidence="1 2" key="1">
    <citation type="submission" date="2015-01" db="EMBL/GenBank/DDBJ databases">
        <title>Draft genome of the acidophilic iron oxidizer Acidithrix ferrooxidans strain Py-F3.</title>
        <authorList>
            <person name="Poehlein A."/>
            <person name="Eisen S."/>
            <person name="Schloemann M."/>
            <person name="Johnson B.D."/>
            <person name="Daniel R."/>
            <person name="Muehling M."/>
        </authorList>
    </citation>
    <scope>NUCLEOTIDE SEQUENCE [LARGE SCALE GENOMIC DNA]</scope>
    <source>
        <strain evidence="1 2">Py-F3</strain>
    </source>
</reference>
<dbReference type="RefSeq" id="WP_052607138.1">
    <property type="nucleotide sequence ID" value="NZ_JXYS01000136.1"/>
</dbReference>
<evidence type="ECO:0000313" key="2">
    <source>
        <dbReference type="Proteomes" id="UP000032360"/>
    </source>
</evidence>
<comment type="caution">
    <text evidence="1">The sequence shown here is derived from an EMBL/GenBank/DDBJ whole genome shotgun (WGS) entry which is preliminary data.</text>
</comment>
<protein>
    <submittedName>
        <fullName evidence="1">Uncharacterized protein</fullName>
    </submittedName>
</protein>
<evidence type="ECO:0000313" key="1">
    <source>
        <dbReference type="EMBL" id="KJF15625.1"/>
    </source>
</evidence>
<dbReference type="PATRIC" id="fig|1280514.3.peg.4742"/>
<dbReference type="AlphaFoldDB" id="A0A0D8HCC9"/>
<accession>A0A0D8HCC9</accession>
<dbReference type="OrthoDB" id="52928at2"/>
<proteinExistence type="predicted"/>
<dbReference type="STRING" id="1280514.AXFE_35280"/>
<dbReference type="EMBL" id="JXYS01000136">
    <property type="protein sequence ID" value="KJF15625.1"/>
    <property type="molecule type" value="Genomic_DNA"/>
</dbReference>
<sequence>MHKEEFSSLPPSQVVPALADKGIYLGSESTFYRILRDHKQNNHRGRAKTAVKRGTPSHLANAPLEIWVTDIERHEAPLDRVEMKGLHLGPVAAGLMKLWAV</sequence>
<name>A0A0D8HCC9_9ACTN</name>
<dbReference type="Proteomes" id="UP000032360">
    <property type="component" value="Unassembled WGS sequence"/>
</dbReference>
<keyword evidence="2" id="KW-1185">Reference proteome</keyword>